<dbReference type="PANTHER" id="PTHR35809">
    <property type="entry name" value="ARCHAETIDYLSERINE DECARBOXYLASE PROENZYME-RELATED"/>
    <property type="match status" value="1"/>
</dbReference>
<dbReference type="Proteomes" id="UP000295334">
    <property type="component" value="Unassembled WGS sequence"/>
</dbReference>
<comment type="caution">
    <text evidence="12">The sequence shown here is derived from an EMBL/GenBank/DDBJ whole genome shotgun (WGS) entry which is preliminary data.</text>
</comment>
<sequence length="218" mass="24452">MRIHKEGLATILIATIVVSAVNLLTLFLVMPSYPVLGWIIMIGMVGLLIFILSFFRIPKRNHATGEDLIVAPCDGTVVVMEEVEADEFFKDKRLQLSIFMSPLNVHVNRNPCDGEVLYSQYHPGKFLVAWHPKSSTENERHSVVYELHGKQMLVKQIAGALAKRIVNYLKPGMKVKQGEEMGFIKFGSRVDLLLPIGTRLDVKINQKVKGGVTVLGKW</sequence>
<evidence type="ECO:0000256" key="9">
    <source>
        <dbReference type="ARBA" id="ARBA00023264"/>
    </source>
</evidence>
<dbReference type="OrthoDB" id="9790893at2"/>
<evidence type="ECO:0000256" key="5">
    <source>
        <dbReference type="ARBA" id="ARBA00023136"/>
    </source>
</evidence>
<keyword evidence="11" id="KW-0812">Transmembrane</keyword>
<evidence type="ECO:0000256" key="7">
    <source>
        <dbReference type="ARBA" id="ARBA00023209"/>
    </source>
</evidence>
<protein>
    <submittedName>
        <fullName evidence="12">Phosphatidylserine decarboxylase family protein</fullName>
        <ecNumber evidence="12">4.1.1.65</ecNumber>
    </submittedName>
</protein>
<keyword evidence="2" id="KW-0444">Lipid biosynthesis</keyword>
<dbReference type="PANTHER" id="PTHR35809:SF1">
    <property type="entry name" value="ARCHAETIDYLSERINE DECARBOXYLASE PROENZYME-RELATED"/>
    <property type="match status" value="1"/>
</dbReference>
<dbReference type="NCBIfam" id="NF003678">
    <property type="entry name" value="PRK05305.1-2"/>
    <property type="match status" value="1"/>
</dbReference>
<keyword evidence="8 12" id="KW-0456">Lyase</keyword>
<evidence type="ECO:0000256" key="11">
    <source>
        <dbReference type="SAM" id="Phobius"/>
    </source>
</evidence>
<evidence type="ECO:0000256" key="2">
    <source>
        <dbReference type="ARBA" id="ARBA00022516"/>
    </source>
</evidence>
<evidence type="ECO:0000256" key="6">
    <source>
        <dbReference type="ARBA" id="ARBA00023145"/>
    </source>
</evidence>
<keyword evidence="6" id="KW-0865">Zymogen</keyword>
<proteinExistence type="predicted"/>
<keyword evidence="1" id="KW-1003">Cell membrane</keyword>
<keyword evidence="10" id="KW-0670">Pyruvate</keyword>
<dbReference type="AlphaFoldDB" id="A0A4R1BAH1"/>
<dbReference type="Pfam" id="PF02666">
    <property type="entry name" value="PS_Dcarbxylase"/>
    <property type="match status" value="1"/>
</dbReference>
<dbReference type="GO" id="GO:0004609">
    <property type="term" value="F:phosphatidylserine decarboxylase activity"/>
    <property type="evidence" value="ECO:0007669"/>
    <property type="project" value="UniProtKB-EC"/>
</dbReference>
<organism evidence="12 13">
    <name type="scientific">Flaviaesturariibacter flavus</name>
    <dbReference type="NCBI Taxonomy" id="2502780"/>
    <lineage>
        <taxon>Bacteria</taxon>
        <taxon>Pseudomonadati</taxon>
        <taxon>Bacteroidota</taxon>
        <taxon>Chitinophagia</taxon>
        <taxon>Chitinophagales</taxon>
        <taxon>Chitinophagaceae</taxon>
        <taxon>Flaviaestuariibacter</taxon>
    </lineage>
</organism>
<keyword evidence="4" id="KW-0443">Lipid metabolism</keyword>
<keyword evidence="13" id="KW-1185">Reference proteome</keyword>
<gene>
    <name evidence="12" type="ORF">EPD60_08095</name>
</gene>
<evidence type="ECO:0000313" key="12">
    <source>
        <dbReference type="EMBL" id="TCJ13966.1"/>
    </source>
</evidence>
<name>A0A4R1BAH1_9BACT</name>
<keyword evidence="5 11" id="KW-0472">Membrane</keyword>
<dbReference type="GO" id="GO:0008654">
    <property type="term" value="P:phospholipid biosynthetic process"/>
    <property type="evidence" value="ECO:0007669"/>
    <property type="project" value="UniProtKB-KW"/>
</dbReference>
<dbReference type="InterPro" id="IPR033175">
    <property type="entry name" value="PSD-A"/>
</dbReference>
<keyword evidence="9" id="KW-1208">Phospholipid metabolism</keyword>
<feature type="transmembrane region" description="Helical" evidence="11">
    <location>
        <begin position="7"/>
        <end position="29"/>
    </location>
</feature>
<evidence type="ECO:0000256" key="8">
    <source>
        <dbReference type="ARBA" id="ARBA00023239"/>
    </source>
</evidence>
<dbReference type="EC" id="4.1.1.65" evidence="12"/>
<dbReference type="InterPro" id="IPR003817">
    <property type="entry name" value="PS_Dcarbxylase"/>
</dbReference>
<evidence type="ECO:0000313" key="13">
    <source>
        <dbReference type="Proteomes" id="UP000295334"/>
    </source>
</evidence>
<evidence type="ECO:0000256" key="10">
    <source>
        <dbReference type="ARBA" id="ARBA00023317"/>
    </source>
</evidence>
<evidence type="ECO:0000256" key="1">
    <source>
        <dbReference type="ARBA" id="ARBA00022475"/>
    </source>
</evidence>
<feature type="transmembrane region" description="Helical" evidence="11">
    <location>
        <begin position="35"/>
        <end position="55"/>
    </location>
</feature>
<accession>A0A4R1BAH1</accession>
<keyword evidence="7" id="KW-0594">Phospholipid biosynthesis</keyword>
<keyword evidence="11" id="KW-1133">Transmembrane helix</keyword>
<dbReference type="RefSeq" id="WP_131448622.1">
    <property type="nucleotide sequence ID" value="NZ_SJZI01000042.1"/>
</dbReference>
<evidence type="ECO:0000256" key="3">
    <source>
        <dbReference type="ARBA" id="ARBA00022793"/>
    </source>
</evidence>
<dbReference type="EMBL" id="SJZI01000042">
    <property type="protein sequence ID" value="TCJ13966.1"/>
    <property type="molecule type" value="Genomic_DNA"/>
</dbReference>
<evidence type="ECO:0000256" key="4">
    <source>
        <dbReference type="ARBA" id="ARBA00023098"/>
    </source>
</evidence>
<reference evidence="12 13" key="1">
    <citation type="submission" date="2019-03" db="EMBL/GenBank/DDBJ databases">
        <authorList>
            <person name="Kim M.K.M."/>
        </authorList>
    </citation>
    <scope>NUCLEOTIDE SEQUENCE [LARGE SCALE GENOMIC DNA]</scope>
    <source>
        <strain evidence="12 13">17J68-12</strain>
    </source>
</reference>
<keyword evidence="3" id="KW-0210">Decarboxylase</keyword>